<proteinExistence type="predicted"/>
<organism evidence="1 2">
    <name type="scientific">Pseudopedobacter saltans</name>
    <dbReference type="NCBI Taxonomy" id="151895"/>
    <lineage>
        <taxon>Bacteria</taxon>
        <taxon>Pseudomonadati</taxon>
        <taxon>Bacteroidota</taxon>
        <taxon>Sphingobacteriia</taxon>
        <taxon>Sphingobacteriales</taxon>
        <taxon>Sphingobacteriaceae</taxon>
        <taxon>Pseudopedobacter</taxon>
    </lineage>
</organism>
<dbReference type="AlphaFoldDB" id="A0A2W5F7P2"/>
<comment type="caution">
    <text evidence="1">The sequence shown here is derived from an EMBL/GenBank/DDBJ whole genome shotgun (WGS) entry which is preliminary data.</text>
</comment>
<evidence type="ECO:0000313" key="2">
    <source>
        <dbReference type="Proteomes" id="UP000249645"/>
    </source>
</evidence>
<accession>A0A2W5F7P2</accession>
<dbReference type="Proteomes" id="UP000249645">
    <property type="component" value="Unassembled WGS sequence"/>
</dbReference>
<gene>
    <name evidence="1" type="ORF">DI598_04625</name>
</gene>
<name>A0A2W5F7P2_9SPHI</name>
<sequence>MKKMNKLHTRITISLLFLSVVLPASKVFSQKKANDEIDSSENKTTTKAPLSFDKEIQPFYLHSQVKSMHLWRGLAVTNSWMVAMDGGVGTNDGKLKAGVWGGYSSNGVYKEFDYYAIYSPIKNLTFALWDIYNYSTNATWNNNSFLNYNADTTGHFLDLSASWTVSEKVPLNLYWATVIEGRDRTVKNDGNRYSTYVQATYPVYKSTNMSLSLLVGGSFALKPDKDSKAQFYGPKDGFNNIGFILTRDLHIGNYTLPVSMQPSWNVIGKQGNVQLAFNVF</sequence>
<reference evidence="1 2" key="1">
    <citation type="submission" date="2017-11" db="EMBL/GenBank/DDBJ databases">
        <title>Infants hospitalized years apart are colonized by the same room-sourced microbial strains.</title>
        <authorList>
            <person name="Brooks B."/>
            <person name="Olm M.R."/>
            <person name="Firek B.A."/>
            <person name="Baker R."/>
            <person name="Thomas B.C."/>
            <person name="Morowitz M.J."/>
            <person name="Banfield J.F."/>
        </authorList>
    </citation>
    <scope>NUCLEOTIDE SEQUENCE [LARGE SCALE GENOMIC DNA]</scope>
    <source>
        <strain evidence="1">S2_009_000_R2_76</strain>
    </source>
</reference>
<evidence type="ECO:0000313" key="1">
    <source>
        <dbReference type="EMBL" id="PZP50843.1"/>
    </source>
</evidence>
<protein>
    <submittedName>
        <fullName evidence="1">Uncharacterized protein</fullName>
    </submittedName>
</protein>
<dbReference type="EMBL" id="QFOI01000051">
    <property type="protein sequence ID" value="PZP50843.1"/>
    <property type="molecule type" value="Genomic_DNA"/>
</dbReference>